<dbReference type="InterPro" id="IPR003369">
    <property type="entry name" value="TatA/B/E"/>
</dbReference>
<dbReference type="NCBIfam" id="TIGR01411">
    <property type="entry name" value="tatAE"/>
    <property type="match status" value="1"/>
</dbReference>
<dbReference type="Pfam" id="PF02416">
    <property type="entry name" value="TatA_B_E"/>
    <property type="match status" value="1"/>
</dbReference>
<evidence type="ECO:0000313" key="10">
    <source>
        <dbReference type="EMBL" id="VFK28865.1"/>
    </source>
</evidence>
<dbReference type="GO" id="GO:0033281">
    <property type="term" value="C:TAT protein transport complex"/>
    <property type="evidence" value="ECO:0007669"/>
    <property type="project" value="UniProtKB-UniRule"/>
</dbReference>
<evidence type="ECO:0000313" key="11">
    <source>
        <dbReference type="EMBL" id="VFK34061.1"/>
    </source>
</evidence>
<evidence type="ECO:0000256" key="1">
    <source>
        <dbReference type="ARBA" id="ARBA00004162"/>
    </source>
</evidence>
<keyword evidence="2 9" id="KW-0813">Transport</keyword>
<gene>
    <name evidence="9" type="primary">tatA</name>
    <name evidence="10" type="ORF">BECKMB1821G_GA0114241_104225</name>
    <name evidence="12" type="ORF">BECKMB1821H_GA0114242_10638</name>
    <name evidence="11" type="ORF">BECKMB1821I_GA0114274_10607</name>
</gene>
<dbReference type="AlphaFoldDB" id="A0A450XHS2"/>
<dbReference type="EMBL" id="CAADFQ010000060">
    <property type="protein sequence ID" value="VFK34061.1"/>
    <property type="molecule type" value="Genomic_DNA"/>
</dbReference>
<dbReference type="PANTHER" id="PTHR42982">
    <property type="entry name" value="SEC-INDEPENDENT PROTEIN TRANSLOCASE PROTEIN TATA"/>
    <property type="match status" value="1"/>
</dbReference>
<evidence type="ECO:0000256" key="3">
    <source>
        <dbReference type="ARBA" id="ARBA00022475"/>
    </source>
</evidence>
<evidence type="ECO:0000256" key="2">
    <source>
        <dbReference type="ARBA" id="ARBA00022448"/>
    </source>
</evidence>
<sequence length="92" mass="9875">MGFGGISIWQLLIILVIIVLLFGTKKLRNIGSDLGSAIKSFRASLKDGAARAEETKDKDPEKIAEKSGDTIDGIMKDTVKETVDGKKHASTS</sequence>
<evidence type="ECO:0000313" key="12">
    <source>
        <dbReference type="EMBL" id="VFK76563.1"/>
    </source>
</evidence>
<keyword evidence="7 9" id="KW-0811">Translocation</keyword>
<organism evidence="10">
    <name type="scientific">Candidatus Kentrum sp. MB</name>
    <dbReference type="NCBI Taxonomy" id="2138164"/>
    <lineage>
        <taxon>Bacteria</taxon>
        <taxon>Pseudomonadati</taxon>
        <taxon>Pseudomonadota</taxon>
        <taxon>Gammaproteobacteria</taxon>
        <taxon>Candidatus Kentrum</taxon>
    </lineage>
</organism>
<feature type="transmembrane region" description="Helical" evidence="9">
    <location>
        <begin position="6"/>
        <end position="24"/>
    </location>
</feature>
<comment type="subunit">
    <text evidence="9">The Tat system comprises two distinct complexes: a TatABC complex, containing multiple copies of TatA, TatB and TatC subunits, and a separate TatA complex, containing only TatA subunits. Substrates initially bind to the TatABC complex, which probably triggers association of the separate TatA complex to form the active translocon.</text>
</comment>
<dbReference type="GO" id="GO:0043953">
    <property type="term" value="P:protein transport by the Tat complex"/>
    <property type="evidence" value="ECO:0007669"/>
    <property type="project" value="UniProtKB-UniRule"/>
</dbReference>
<reference evidence="10" key="1">
    <citation type="submission" date="2019-02" db="EMBL/GenBank/DDBJ databases">
        <authorList>
            <person name="Gruber-Vodicka R. H."/>
            <person name="Seah K. B. B."/>
        </authorList>
    </citation>
    <scope>NUCLEOTIDE SEQUENCE</scope>
    <source>
        <strain evidence="10">BECK_BZ197</strain>
        <strain evidence="12">BECK_BZ198</strain>
        <strain evidence="11">BECK_BZ199</strain>
    </source>
</reference>
<evidence type="ECO:0000256" key="7">
    <source>
        <dbReference type="ARBA" id="ARBA00023010"/>
    </source>
</evidence>
<evidence type="ECO:0000256" key="6">
    <source>
        <dbReference type="ARBA" id="ARBA00022989"/>
    </source>
</evidence>
<proteinExistence type="inferred from homology"/>
<dbReference type="HAMAP" id="MF_00236">
    <property type="entry name" value="TatA_E"/>
    <property type="match status" value="1"/>
</dbReference>
<comment type="similarity">
    <text evidence="9">Belongs to the TatA/E family.</text>
</comment>
<comment type="function">
    <text evidence="9">Part of the twin-arginine translocation (Tat) system that transports large folded proteins containing a characteristic twin-arginine motif in their signal peptide across membranes. TatA could form the protein-conducting channel of the Tat system.</text>
</comment>
<name>A0A450XHS2_9GAMM</name>
<dbReference type="GO" id="GO:0008320">
    <property type="term" value="F:protein transmembrane transporter activity"/>
    <property type="evidence" value="ECO:0007669"/>
    <property type="project" value="UniProtKB-UniRule"/>
</dbReference>
<dbReference type="InterPro" id="IPR006312">
    <property type="entry name" value="TatA/E"/>
</dbReference>
<dbReference type="PANTHER" id="PTHR42982:SF1">
    <property type="entry name" value="SEC-INDEPENDENT PROTEIN TRANSLOCASE PROTEIN TATA"/>
    <property type="match status" value="1"/>
</dbReference>
<evidence type="ECO:0000256" key="8">
    <source>
        <dbReference type="ARBA" id="ARBA00023136"/>
    </source>
</evidence>
<dbReference type="EMBL" id="CAADFO010000042">
    <property type="protein sequence ID" value="VFK28865.1"/>
    <property type="molecule type" value="Genomic_DNA"/>
</dbReference>
<dbReference type="EMBL" id="CAADGH010000063">
    <property type="protein sequence ID" value="VFK76563.1"/>
    <property type="molecule type" value="Genomic_DNA"/>
</dbReference>
<accession>A0A450XHS2</accession>
<evidence type="ECO:0000256" key="5">
    <source>
        <dbReference type="ARBA" id="ARBA00022927"/>
    </source>
</evidence>
<keyword evidence="4 9" id="KW-0812">Transmembrane</keyword>
<comment type="subcellular location">
    <subcellularLocation>
        <location evidence="1 9">Cell membrane</location>
        <topology evidence="1 9">Single-pass membrane protein</topology>
    </subcellularLocation>
</comment>
<keyword evidence="6 9" id="KW-1133">Transmembrane helix</keyword>
<keyword evidence="3 9" id="KW-1003">Cell membrane</keyword>
<keyword evidence="5 9" id="KW-0653">Protein transport</keyword>
<keyword evidence="8 9" id="KW-0472">Membrane</keyword>
<protein>
    <recommendedName>
        <fullName evidence="9">Sec-independent protein translocase protein TatA</fullName>
    </recommendedName>
</protein>
<evidence type="ECO:0000256" key="4">
    <source>
        <dbReference type="ARBA" id="ARBA00022692"/>
    </source>
</evidence>
<dbReference type="Gene3D" id="1.20.5.3310">
    <property type="match status" value="1"/>
</dbReference>
<evidence type="ECO:0000256" key="9">
    <source>
        <dbReference type="HAMAP-Rule" id="MF_00236"/>
    </source>
</evidence>